<evidence type="ECO:0000313" key="6">
    <source>
        <dbReference type="EMBL" id="SFB34979.1"/>
    </source>
</evidence>
<dbReference type="AlphaFoldDB" id="A0A1I1AAG9"/>
<evidence type="ECO:0000256" key="3">
    <source>
        <dbReference type="ARBA" id="ARBA00022989"/>
    </source>
</evidence>
<reference evidence="6 7" key="1">
    <citation type="submission" date="2016-10" db="EMBL/GenBank/DDBJ databases">
        <authorList>
            <person name="de Groot N.N."/>
        </authorList>
    </citation>
    <scope>NUCLEOTIDE SEQUENCE [LARGE SCALE GENOMIC DNA]</scope>
    <source>
        <strain evidence="6 7">CGMCC 1.3702</strain>
    </source>
</reference>
<gene>
    <name evidence="6" type="ORF">SAMN04488072_1182</name>
</gene>
<evidence type="ECO:0000313" key="7">
    <source>
        <dbReference type="Proteomes" id="UP000198642"/>
    </source>
</evidence>
<dbReference type="RefSeq" id="WP_425283933.1">
    <property type="nucleotide sequence ID" value="NZ_FOJW01000018.1"/>
</dbReference>
<accession>A0A1I1AAG9</accession>
<evidence type="ECO:0000256" key="5">
    <source>
        <dbReference type="SAM" id="Phobius"/>
    </source>
</evidence>
<dbReference type="GO" id="GO:0016020">
    <property type="term" value="C:membrane"/>
    <property type="evidence" value="ECO:0007669"/>
    <property type="project" value="UniProtKB-SubCell"/>
</dbReference>
<evidence type="ECO:0000256" key="1">
    <source>
        <dbReference type="ARBA" id="ARBA00004370"/>
    </source>
</evidence>
<name>A0A1I1AAG9_9BACI</name>
<protein>
    <submittedName>
        <fullName evidence="6">Holin, SPP1 family</fullName>
    </submittedName>
</protein>
<dbReference type="EMBL" id="FOJW01000018">
    <property type="protein sequence ID" value="SFB34979.1"/>
    <property type="molecule type" value="Genomic_DNA"/>
</dbReference>
<organism evidence="6 7">
    <name type="scientific">Lentibacillus halodurans</name>
    <dbReference type="NCBI Taxonomy" id="237679"/>
    <lineage>
        <taxon>Bacteria</taxon>
        <taxon>Bacillati</taxon>
        <taxon>Bacillota</taxon>
        <taxon>Bacilli</taxon>
        <taxon>Bacillales</taxon>
        <taxon>Bacillaceae</taxon>
        <taxon>Lentibacillus</taxon>
    </lineage>
</organism>
<keyword evidence="7" id="KW-1185">Reference proteome</keyword>
<evidence type="ECO:0000256" key="4">
    <source>
        <dbReference type="ARBA" id="ARBA00023136"/>
    </source>
</evidence>
<evidence type="ECO:0000256" key="2">
    <source>
        <dbReference type="ARBA" id="ARBA00022692"/>
    </source>
</evidence>
<keyword evidence="4 5" id="KW-0472">Membrane</keyword>
<keyword evidence="2 5" id="KW-0812">Transmembrane</keyword>
<dbReference type="InterPro" id="IPR006479">
    <property type="entry name" value="Holin"/>
</dbReference>
<proteinExistence type="predicted"/>
<dbReference type="STRING" id="237679.SAMN04488072_1182"/>
<feature type="transmembrane region" description="Helical" evidence="5">
    <location>
        <begin position="6"/>
        <end position="24"/>
    </location>
</feature>
<sequence length="90" mass="10126">MDKGTVIRSTVLAAALINQFLVIFGKSPLPIDAEIIEQTVSFVFTLVTSIWAWFKNNYITKTGMKQRAVLMENGFCNKKADSENETDSDY</sequence>
<keyword evidence="3 5" id="KW-1133">Transmembrane helix</keyword>
<dbReference type="NCBIfam" id="TIGR01592">
    <property type="entry name" value="holin_SPP1"/>
    <property type="match status" value="1"/>
</dbReference>
<feature type="transmembrane region" description="Helical" evidence="5">
    <location>
        <begin position="36"/>
        <end position="54"/>
    </location>
</feature>
<dbReference type="Pfam" id="PF04688">
    <property type="entry name" value="Holin_SPP1"/>
    <property type="match status" value="1"/>
</dbReference>
<comment type="subcellular location">
    <subcellularLocation>
        <location evidence="1">Membrane</location>
    </subcellularLocation>
</comment>
<dbReference type="Proteomes" id="UP000198642">
    <property type="component" value="Unassembled WGS sequence"/>
</dbReference>